<dbReference type="InterPro" id="IPR013083">
    <property type="entry name" value="Znf_RING/FYVE/PHD"/>
</dbReference>
<evidence type="ECO:0000259" key="6">
    <source>
        <dbReference type="PROSITE" id="PS50016"/>
    </source>
</evidence>
<comment type="caution">
    <text evidence="7">The sequence shown here is derived from an EMBL/GenBank/DDBJ whole genome shotgun (WGS) entry which is preliminary data.</text>
</comment>
<dbReference type="SUPFAM" id="SSF57903">
    <property type="entry name" value="FYVE/PHD zinc finger"/>
    <property type="match status" value="1"/>
</dbReference>
<dbReference type="InterPro" id="IPR019787">
    <property type="entry name" value="Znf_PHD-finger"/>
</dbReference>
<feature type="compositionally biased region" description="Basic residues" evidence="5">
    <location>
        <begin position="347"/>
        <end position="367"/>
    </location>
</feature>
<evidence type="ECO:0000256" key="3">
    <source>
        <dbReference type="ARBA" id="ARBA00022833"/>
    </source>
</evidence>
<feature type="domain" description="PHD-type" evidence="6">
    <location>
        <begin position="374"/>
        <end position="430"/>
    </location>
</feature>
<dbReference type="Proteomes" id="UP001186944">
    <property type="component" value="Unassembled WGS sequence"/>
</dbReference>
<dbReference type="Gene3D" id="3.30.40.10">
    <property type="entry name" value="Zinc/RING finger domain, C3HC4 (zinc finger)"/>
    <property type="match status" value="1"/>
</dbReference>
<keyword evidence="3" id="KW-0862">Zinc</keyword>
<dbReference type="EMBL" id="VSWD01000014">
    <property type="protein sequence ID" value="KAK3083258.1"/>
    <property type="molecule type" value="Genomic_DNA"/>
</dbReference>
<dbReference type="PROSITE" id="PS01359">
    <property type="entry name" value="ZF_PHD_1"/>
    <property type="match status" value="1"/>
</dbReference>
<evidence type="ECO:0000256" key="5">
    <source>
        <dbReference type="SAM" id="MobiDB-lite"/>
    </source>
</evidence>
<proteinExistence type="predicted"/>
<reference evidence="7" key="1">
    <citation type="submission" date="2019-08" db="EMBL/GenBank/DDBJ databases">
        <title>The improved chromosome-level genome for the pearl oyster Pinctada fucata martensii using PacBio sequencing and Hi-C.</title>
        <authorList>
            <person name="Zheng Z."/>
        </authorList>
    </citation>
    <scope>NUCLEOTIDE SEQUENCE</scope>
    <source>
        <strain evidence="7">ZZ-2019</strain>
        <tissue evidence="7">Adductor muscle</tissue>
    </source>
</reference>
<dbReference type="InterPro" id="IPR019786">
    <property type="entry name" value="Zinc_finger_PHD-type_CS"/>
</dbReference>
<evidence type="ECO:0000256" key="2">
    <source>
        <dbReference type="ARBA" id="ARBA00022771"/>
    </source>
</evidence>
<dbReference type="PROSITE" id="PS50016">
    <property type="entry name" value="ZF_PHD_2"/>
    <property type="match status" value="1"/>
</dbReference>
<organism evidence="7 8">
    <name type="scientific">Pinctada imbricata</name>
    <name type="common">Atlantic pearl-oyster</name>
    <name type="synonym">Pinctada martensii</name>
    <dbReference type="NCBI Taxonomy" id="66713"/>
    <lineage>
        <taxon>Eukaryota</taxon>
        <taxon>Metazoa</taxon>
        <taxon>Spiralia</taxon>
        <taxon>Lophotrochozoa</taxon>
        <taxon>Mollusca</taxon>
        <taxon>Bivalvia</taxon>
        <taxon>Autobranchia</taxon>
        <taxon>Pteriomorphia</taxon>
        <taxon>Pterioida</taxon>
        <taxon>Pterioidea</taxon>
        <taxon>Pteriidae</taxon>
        <taxon>Pinctada</taxon>
    </lineage>
</organism>
<keyword evidence="1" id="KW-0479">Metal-binding</keyword>
<evidence type="ECO:0000313" key="8">
    <source>
        <dbReference type="Proteomes" id="UP001186944"/>
    </source>
</evidence>
<accession>A0AA88XDC9</accession>
<dbReference type="AlphaFoldDB" id="A0AA88XDC9"/>
<evidence type="ECO:0000256" key="4">
    <source>
        <dbReference type="PROSITE-ProRule" id="PRU00146"/>
    </source>
</evidence>
<gene>
    <name evidence="7" type="ORF">FSP39_017788</name>
</gene>
<evidence type="ECO:0000313" key="7">
    <source>
        <dbReference type="EMBL" id="KAK3083258.1"/>
    </source>
</evidence>
<dbReference type="InterPro" id="IPR011011">
    <property type="entry name" value="Znf_FYVE_PHD"/>
</dbReference>
<dbReference type="SMART" id="SM00249">
    <property type="entry name" value="PHD"/>
    <property type="match status" value="1"/>
</dbReference>
<keyword evidence="8" id="KW-1185">Reference proteome</keyword>
<dbReference type="InterPro" id="IPR001965">
    <property type="entry name" value="Znf_PHD"/>
</dbReference>
<name>A0AA88XDC9_PINIB</name>
<protein>
    <recommendedName>
        <fullName evidence="6">PHD-type domain-containing protein</fullName>
    </recommendedName>
</protein>
<dbReference type="GO" id="GO:0008270">
    <property type="term" value="F:zinc ion binding"/>
    <property type="evidence" value="ECO:0007669"/>
    <property type="project" value="UniProtKB-KW"/>
</dbReference>
<evidence type="ECO:0000256" key="1">
    <source>
        <dbReference type="ARBA" id="ARBA00022723"/>
    </source>
</evidence>
<sequence length="430" mass="49566">MRNSLYLPALAEEVKRLQDQVGILDNMSACGEVSSDYQDTLEETERKQNIRRGLTHITDVSFKFFEFIEIKTRQLLKYSTLYEYRRELYHYVLDTLLTDMEIYELFVKLHDTCPLQSEEQMDVIENICNSLVLRVQNLEIVFKLILSLYVKVSVSQFRKDLVQAIKLEKTKALRKRVGEKKKKKKQEVKFNYDYILSDISPGKEKSHMQLKSKAMLNEPLLHFSKNDLLAVAKLYGLKISTRSTVEVITKTLFEKIKSCDSMPNTAHVQSTTTEPVSTEDFELRDIHTCESVLSSHTNIGSEEEEEQLCLASEIHSEPQPSTSGSEVPCHPPTLEIEPSKLESTSIPKRRGGKRKGRISRKKSSKRRQTSDEVDVKCKVCMCIFIDDNEDSICCDSCDLWFHRKCVGLQDEKDWEAMSNPTTIYTCPLCI</sequence>
<keyword evidence="2 4" id="KW-0863">Zinc-finger</keyword>
<feature type="region of interest" description="Disordered" evidence="5">
    <location>
        <begin position="314"/>
        <end position="367"/>
    </location>
</feature>